<organism evidence="1 2">
    <name type="scientific">Burkholderia phage BcepIL02</name>
    <dbReference type="NCBI Taxonomy" id="2886898"/>
    <lineage>
        <taxon>Viruses</taxon>
        <taxon>Duplodnaviria</taxon>
        <taxon>Heunggongvirae</taxon>
        <taxon>Uroviricota</taxon>
        <taxon>Caudoviricetes</taxon>
        <taxon>Lessievirus</taxon>
        <taxon>Lessievirus bcepil02</taxon>
    </lineage>
</organism>
<protein>
    <submittedName>
        <fullName evidence="1">Uncharacterized protein</fullName>
    </submittedName>
</protein>
<dbReference type="OrthoDB" id="11609at10239"/>
<evidence type="ECO:0000313" key="1">
    <source>
        <dbReference type="EMBL" id="ACR15045.1"/>
    </source>
</evidence>
<dbReference type="RefSeq" id="YP_002922724.1">
    <property type="nucleotide sequence ID" value="NC_012743.2"/>
</dbReference>
<dbReference type="GeneID" id="7943936"/>
<keyword evidence="2" id="KW-1185">Reference proteome</keyword>
<dbReference type="Proteomes" id="UP000001481">
    <property type="component" value="Segment"/>
</dbReference>
<accession>C5IHP4</accession>
<sequence>MKIECILHRKGGTFVEMPGKTYHFAPMPNDDRHLADVVDEAHIERFLSIREAYRIARTPGAEAVETDATALLRGTVPPIDKPPAVTVDPSQLKVAGATFPPSFTINGKTYSLTDVTLRAFQDSGLTVEDWNGLDDEHRATKTEIVLDALEDGEITLEPSAPVAAPTPGPVDERAELVAAYTAKFGKAPAANIKTETLKAKLAGAAE</sequence>
<dbReference type="EMBL" id="FJ937737">
    <property type="protein sequence ID" value="ACR15045.1"/>
    <property type="molecule type" value="Genomic_DNA"/>
</dbReference>
<proteinExistence type="predicted"/>
<evidence type="ECO:0000313" key="2">
    <source>
        <dbReference type="Proteomes" id="UP000001481"/>
    </source>
</evidence>
<gene>
    <name evidence="1" type="ORF">BcepIL02_gp52</name>
</gene>
<reference evidence="1 2" key="1">
    <citation type="journal article" date="2011" name="J. Bacteriol.">
        <title>Genomes and Characterization of Phages Bcep22 and BcepIL02, Founders of a Novel Phage Type in Burkholderia cenocepacia.</title>
        <authorList>
            <person name="Gill J.J."/>
            <person name="Summer E.J."/>
            <person name="Russell W.K."/>
            <person name="Cologna S.M."/>
            <person name="Carlile T.M."/>
            <person name="Fuller A.C."/>
            <person name="Kitsopoulos K."/>
            <person name="Mebane L.M."/>
            <person name="Parkinson B.N."/>
            <person name="Sullivan D."/>
            <person name="Carmody L.A."/>
            <person name="Gonzalez C.F."/>
            <person name="Lipuma J.J."/>
            <person name="Young R."/>
        </authorList>
    </citation>
    <scope>NUCLEOTIDE SEQUENCE [LARGE SCALE GENOMIC DNA]</scope>
</reference>
<name>C5IHP4_9CAUD</name>
<dbReference type="KEGG" id="vg:7943936"/>